<reference evidence="1" key="1">
    <citation type="submission" date="2020-01" db="EMBL/GenBank/DDBJ databases">
        <authorList>
            <person name="Seo Y.L."/>
        </authorList>
    </citation>
    <scope>NUCLEOTIDE SEQUENCE</scope>
    <source>
        <strain evidence="1">R11</strain>
    </source>
</reference>
<organism evidence="1 2">
    <name type="scientific">Mucilaginibacter agri</name>
    <dbReference type="NCBI Taxonomy" id="2695265"/>
    <lineage>
        <taxon>Bacteria</taxon>
        <taxon>Pseudomonadati</taxon>
        <taxon>Bacteroidota</taxon>
        <taxon>Sphingobacteriia</taxon>
        <taxon>Sphingobacteriales</taxon>
        <taxon>Sphingobacteriaceae</taxon>
        <taxon>Mucilaginibacter</taxon>
    </lineage>
</organism>
<evidence type="ECO:0000313" key="2">
    <source>
        <dbReference type="Proteomes" id="UP000638732"/>
    </source>
</evidence>
<evidence type="ECO:0000313" key="1">
    <source>
        <dbReference type="EMBL" id="NCD68027.1"/>
    </source>
</evidence>
<keyword evidence="2" id="KW-1185">Reference proteome</keyword>
<accession>A0A965ZE01</accession>
<dbReference type="AlphaFoldDB" id="A0A965ZE01"/>
<sequence>MNCFFKPRLWLIVLFLTIFSCKKDSSTSTHLHTDNAGVEIRNWLALQKDSTHVGELTSHIKWAEALTLAGDSNLYYYAVPVTGSDENYSPKKICRFLIVEAQSDKSQGYLLEVLASAKEFDQHKEELIKGFANINMSFSYEGDLSKFTISGDFIESTSYVSGKLKSYSKIYKKTSSAPKAILSSGKQVNDVCTDWWLNVNYTDGTATSTYLGSTCTCGGVIASRDKIGILSVKTLCGGGGGPGSPGDGGDSPGCIHQGSSIKNNKLILAAGDPCTVEPPKVKFNLCNGLSVQQIADFQSTYNYLTTGNCLQQALTVKIEGKEINVCIGAMSDPSAIAQSTPGNLVWNQNLVFYAGTLQEELFHQVQFDYYGTNASHANVEFEAALLRDMTDHAYDALHLASSEDQDRYRAFLDRITANNTGYPKTMSDIMPTPQDEASYFSLVNAYNNQYGTGSSHHGVVDNSLKPTALLEVTNLSKCP</sequence>
<proteinExistence type="predicted"/>
<dbReference type="EMBL" id="WWEO01000033">
    <property type="protein sequence ID" value="NCD68027.1"/>
    <property type="molecule type" value="Genomic_DNA"/>
</dbReference>
<dbReference type="PROSITE" id="PS51257">
    <property type="entry name" value="PROKAR_LIPOPROTEIN"/>
    <property type="match status" value="1"/>
</dbReference>
<comment type="caution">
    <text evidence="1">The sequence shown here is derived from an EMBL/GenBank/DDBJ whole genome shotgun (WGS) entry which is preliminary data.</text>
</comment>
<gene>
    <name evidence="1" type="ORF">GSY63_01510</name>
</gene>
<dbReference type="RefSeq" id="WP_166584050.1">
    <property type="nucleotide sequence ID" value="NZ_WWEO01000033.1"/>
</dbReference>
<name>A0A965ZE01_9SPHI</name>
<reference evidence="1" key="2">
    <citation type="submission" date="2020-10" db="EMBL/GenBank/DDBJ databases">
        <title>Mucilaginibacter sp. nov., isolated from soil.</title>
        <authorList>
            <person name="Jeon C.O."/>
        </authorList>
    </citation>
    <scope>NUCLEOTIDE SEQUENCE</scope>
    <source>
        <strain evidence="1">R11</strain>
    </source>
</reference>
<protein>
    <submittedName>
        <fullName evidence="1">Uncharacterized protein</fullName>
    </submittedName>
</protein>
<dbReference type="Proteomes" id="UP000638732">
    <property type="component" value="Unassembled WGS sequence"/>
</dbReference>